<dbReference type="PROSITE" id="PS50294">
    <property type="entry name" value="WD_REPEATS_REGION"/>
    <property type="match status" value="1"/>
</dbReference>
<dbReference type="OrthoDB" id="9801841at2"/>
<dbReference type="Pfam" id="PF00069">
    <property type="entry name" value="Pkinase"/>
    <property type="match status" value="1"/>
</dbReference>
<keyword evidence="6" id="KW-0808">Transferase</keyword>
<dbReference type="PANTHER" id="PTHR19848">
    <property type="entry name" value="WD40 REPEAT PROTEIN"/>
    <property type="match status" value="1"/>
</dbReference>
<dbReference type="PANTHER" id="PTHR19848:SF7">
    <property type="entry name" value="F-BOX AND WD-40 DOMAIN PROTEIN 7"/>
    <property type="match status" value="1"/>
</dbReference>
<feature type="repeat" description="WD" evidence="3">
    <location>
        <begin position="666"/>
        <end position="707"/>
    </location>
</feature>
<dbReference type="PROSITE" id="PS50011">
    <property type="entry name" value="PROTEIN_KINASE_DOM"/>
    <property type="match status" value="1"/>
</dbReference>
<dbReference type="STRING" id="589865.DaAHT2_0694"/>
<dbReference type="InterPro" id="IPR015943">
    <property type="entry name" value="WD40/YVTN_repeat-like_dom_sf"/>
</dbReference>
<accession>D6Z1E3</accession>
<gene>
    <name evidence="6" type="ordered locus">DaAHT2_0694</name>
</gene>
<name>D6Z1E3_DESAT</name>
<keyword evidence="1 3" id="KW-0853">WD repeat</keyword>
<dbReference type="SMART" id="SM00220">
    <property type="entry name" value="S_TKc"/>
    <property type="match status" value="1"/>
</dbReference>
<evidence type="ECO:0000313" key="7">
    <source>
        <dbReference type="Proteomes" id="UP000001508"/>
    </source>
</evidence>
<dbReference type="PROSITE" id="PS00109">
    <property type="entry name" value="PROTEIN_KINASE_TYR"/>
    <property type="match status" value="1"/>
</dbReference>
<dbReference type="GO" id="GO:0004674">
    <property type="term" value="F:protein serine/threonine kinase activity"/>
    <property type="evidence" value="ECO:0007669"/>
    <property type="project" value="UniProtKB-KW"/>
</dbReference>
<proteinExistence type="predicted"/>
<dbReference type="AlphaFoldDB" id="D6Z1E3"/>
<dbReference type="RefSeq" id="WP_013162928.1">
    <property type="nucleotide sequence ID" value="NC_014216.1"/>
</dbReference>
<feature type="repeat" description="WD" evidence="3">
    <location>
        <begin position="498"/>
        <end position="539"/>
    </location>
</feature>
<dbReference type="InterPro" id="IPR036322">
    <property type="entry name" value="WD40_repeat_dom_sf"/>
</dbReference>
<reference evidence="7" key="1">
    <citation type="submission" date="2010-02" db="EMBL/GenBank/DDBJ databases">
        <title>Complete sequence of Desulfurivibrio alkaliphilus AHT2.</title>
        <authorList>
            <consortium name="US DOE Joint Genome Institute"/>
            <person name="Pitluck S."/>
            <person name="Chertkov O."/>
            <person name="Detter J.C."/>
            <person name="Han C."/>
            <person name="Tapia R."/>
            <person name="Larimer F."/>
            <person name="Land M."/>
            <person name="Hauser L."/>
            <person name="Kyrpides N."/>
            <person name="Mikhailova N."/>
            <person name="Sorokin D.Y."/>
            <person name="Muyzer G."/>
            <person name="Woyke T."/>
        </authorList>
    </citation>
    <scope>NUCLEOTIDE SEQUENCE [LARGE SCALE GENOMIC DNA]</scope>
    <source>
        <strain evidence="7">DSM 19089 / UNIQEM U267 / AHT2</strain>
    </source>
</reference>
<dbReference type="PROSITE" id="PS50082">
    <property type="entry name" value="WD_REPEATS_2"/>
    <property type="match status" value="4"/>
</dbReference>
<keyword evidence="2" id="KW-0677">Repeat</keyword>
<dbReference type="Pfam" id="PF00400">
    <property type="entry name" value="WD40"/>
    <property type="match status" value="5"/>
</dbReference>
<sequence>MLNRWLQKINDKVGKRDPSPEQAKDRPATAAPTAEQETGRRPKKAHEVGRPAAKPAPFTPPQLPDWQKEDRVLDNYRIEARLPSGHNVSRAWQCFHLRWKIPLLLETPPAELLQSPAGLKQCLHRAELRVKTGLHPNVAVSYNLRFQHNLPVMISELVAGDTLAAWLADRRCHNPRIALSLAIQFCHGMEHCHALGLTHGDIRPENIFITPGSLLKITGFGLATGSADPSPAAELQAFGRCLQQMFAAAGCQAKGSTASLPPPLRQALQRSQASNSGQGYPGFADLRHDLNRAYRQLFKMSCPYHEAPTLEMRAEVLNNQAVFLLEEGKKQAATRKLMRCLELNDTLPEGVYNELLLRWRLEGSSPARILRRIEANRQYGRPPGGQDLLQELEKAAKLNITGLKSDFGQDHEDGPEFCLVPPPVSLAVYRRGAQRRQVESKIHDHLVNRRYQACFEALLATWRLEGFRKDRFFNRVYEELLLIREKLLPLHGQRFLTLTGHQAPVVALSCIPNSRRIASVGQDGRLLIYNLTGGASPEVVQNNELPISTLVVSPGGKHLAVGTREGGVHLVSPRSGTVLGQEQSHRAPVTALTFSRDGKLLTSGGADGSIIVRRLATGREDGVSLAESGAISALCYPDQGLELISGSEDGLLRHWQSRMRECTATVQAHAGSVYDLAATVAGEHFISTGGDRRVKIWPRRGDEAQHSIKPHHDRIRAVLGLADGRCLASAGDDDLINIISLEGGEKLFCLDGRGGGIRSLAPGPRPHTLLAGRNDGNINVWQLIYQLDFDII</sequence>
<evidence type="ECO:0000313" key="6">
    <source>
        <dbReference type="EMBL" id="ADH85398.1"/>
    </source>
</evidence>
<dbReference type="Gene3D" id="2.130.10.10">
    <property type="entry name" value="YVTN repeat-like/Quinoprotein amine dehydrogenase"/>
    <property type="match status" value="2"/>
</dbReference>
<feature type="domain" description="Protein kinase" evidence="5">
    <location>
        <begin position="76"/>
        <end position="393"/>
    </location>
</feature>
<keyword evidence="6" id="KW-0418">Kinase</keyword>
<organism evidence="6 7">
    <name type="scientific">Desulfurivibrio alkaliphilus (strain DSM 19089 / UNIQEM U267 / AHT2)</name>
    <dbReference type="NCBI Taxonomy" id="589865"/>
    <lineage>
        <taxon>Bacteria</taxon>
        <taxon>Pseudomonadati</taxon>
        <taxon>Thermodesulfobacteriota</taxon>
        <taxon>Desulfobulbia</taxon>
        <taxon>Desulfobulbales</taxon>
        <taxon>Desulfobulbaceae</taxon>
        <taxon>Desulfurivibrio</taxon>
    </lineage>
</organism>
<evidence type="ECO:0000256" key="3">
    <source>
        <dbReference type="PROSITE-ProRule" id="PRU00221"/>
    </source>
</evidence>
<dbReference type="SUPFAM" id="SSF56112">
    <property type="entry name" value="Protein kinase-like (PK-like)"/>
    <property type="match status" value="1"/>
</dbReference>
<evidence type="ECO:0000256" key="2">
    <source>
        <dbReference type="ARBA" id="ARBA00022737"/>
    </source>
</evidence>
<dbReference type="eggNOG" id="COG0515">
    <property type="taxonomic scope" value="Bacteria"/>
</dbReference>
<evidence type="ECO:0000256" key="4">
    <source>
        <dbReference type="SAM" id="MobiDB-lite"/>
    </source>
</evidence>
<feature type="region of interest" description="Disordered" evidence="4">
    <location>
        <begin position="1"/>
        <end position="66"/>
    </location>
</feature>
<dbReference type="InterPro" id="IPR008266">
    <property type="entry name" value="Tyr_kinase_AS"/>
</dbReference>
<keyword evidence="7" id="KW-1185">Reference proteome</keyword>
<protein>
    <submittedName>
        <fullName evidence="6">Serine/threonine protein kinase with WD40 repeats</fullName>
    </submittedName>
</protein>
<dbReference type="GO" id="GO:0005524">
    <property type="term" value="F:ATP binding"/>
    <property type="evidence" value="ECO:0007669"/>
    <property type="project" value="InterPro"/>
</dbReference>
<dbReference type="Gene3D" id="1.10.510.10">
    <property type="entry name" value="Transferase(Phosphotransferase) domain 1"/>
    <property type="match status" value="1"/>
</dbReference>
<dbReference type="KEGG" id="dak:DaAHT2_0694"/>
<dbReference type="EMBL" id="CP001940">
    <property type="protein sequence ID" value="ADH85398.1"/>
    <property type="molecule type" value="Genomic_DNA"/>
</dbReference>
<dbReference type="CDD" id="cd00200">
    <property type="entry name" value="WD40"/>
    <property type="match status" value="1"/>
</dbReference>
<dbReference type="SMART" id="SM00320">
    <property type="entry name" value="WD40"/>
    <property type="match status" value="7"/>
</dbReference>
<dbReference type="Proteomes" id="UP000001508">
    <property type="component" value="Chromosome"/>
</dbReference>
<dbReference type="SUPFAM" id="SSF50978">
    <property type="entry name" value="WD40 repeat-like"/>
    <property type="match status" value="1"/>
</dbReference>
<feature type="compositionally biased region" description="Basic and acidic residues" evidence="4">
    <location>
        <begin position="37"/>
        <end position="49"/>
    </location>
</feature>
<evidence type="ECO:0000259" key="5">
    <source>
        <dbReference type="PROSITE" id="PS50011"/>
    </source>
</evidence>
<feature type="repeat" description="WD" evidence="3">
    <location>
        <begin position="750"/>
        <end position="783"/>
    </location>
</feature>
<dbReference type="InterPro" id="IPR001680">
    <property type="entry name" value="WD40_rpt"/>
</dbReference>
<evidence type="ECO:0000256" key="1">
    <source>
        <dbReference type="ARBA" id="ARBA00022574"/>
    </source>
</evidence>
<feature type="repeat" description="WD" evidence="3">
    <location>
        <begin position="582"/>
        <end position="623"/>
    </location>
</feature>
<dbReference type="InterPro" id="IPR000719">
    <property type="entry name" value="Prot_kinase_dom"/>
</dbReference>
<dbReference type="InterPro" id="IPR011009">
    <property type="entry name" value="Kinase-like_dom_sf"/>
</dbReference>
<dbReference type="InParanoid" id="D6Z1E3"/>
<feature type="compositionally biased region" description="Basic and acidic residues" evidence="4">
    <location>
        <begin position="9"/>
        <end position="27"/>
    </location>
</feature>
<dbReference type="eggNOG" id="COG2319">
    <property type="taxonomic scope" value="Bacteria"/>
</dbReference>
<dbReference type="HOGENOM" id="CLU_354412_0_0_7"/>
<keyword evidence="6" id="KW-0723">Serine/threonine-protein kinase</keyword>